<dbReference type="Pfam" id="PF01205">
    <property type="entry name" value="Impact_N"/>
    <property type="match status" value="1"/>
</dbReference>
<proteinExistence type="inferred from homology"/>
<dbReference type="Proteomes" id="UP000467214">
    <property type="component" value="Unassembled WGS sequence"/>
</dbReference>
<dbReference type="InterPro" id="IPR036956">
    <property type="entry name" value="Impact_N_sf"/>
</dbReference>
<dbReference type="Gene3D" id="3.30.230.30">
    <property type="entry name" value="Impact, N-terminal domain"/>
    <property type="match status" value="1"/>
</dbReference>
<organism evidence="4 5">
    <name type="scientific">Craterilacuibacter sinensis</name>
    <dbReference type="NCBI Taxonomy" id="2686017"/>
    <lineage>
        <taxon>Bacteria</taxon>
        <taxon>Pseudomonadati</taxon>
        <taxon>Pseudomonadota</taxon>
        <taxon>Betaproteobacteria</taxon>
        <taxon>Neisseriales</taxon>
        <taxon>Neisseriaceae</taxon>
        <taxon>Craterilacuibacter</taxon>
    </lineage>
</organism>
<dbReference type="InterPro" id="IPR035647">
    <property type="entry name" value="EFG_III/V"/>
</dbReference>
<dbReference type="PANTHER" id="PTHR16301">
    <property type="entry name" value="IMPACT-RELATED"/>
    <property type="match status" value="1"/>
</dbReference>
<dbReference type="InterPro" id="IPR015269">
    <property type="entry name" value="UPF0029_Impact_C"/>
</dbReference>
<dbReference type="PANTHER" id="PTHR16301:SF20">
    <property type="entry name" value="IMPACT FAMILY MEMBER YIGZ"/>
    <property type="match status" value="1"/>
</dbReference>
<sequence length="199" mass="21785">MYQIKQAAQAETDIRKSRFIAMALPVSERAQAQRELARIRSEHPSARHVCWVLLCAGDSGMDDDGEPSGTAARPIYNVLVHRQLQNVLLVVVRYFGGIKLGAGGLMRAYSQAAVAALDAAEKTPVVALASWWLVCGFAHENSLRHWCVQHDLAIVQACYAEQVRLRVSLPLAQADTLRRHLLDSLGGVVDMHDGDSFGG</sequence>
<dbReference type="Gene3D" id="3.30.70.240">
    <property type="match status" value="1"/>
</dbReference>
<evidence type="ECO:0000313" key="4">
    <source>
        <dbReference type="EMBL" id="MXR37801.1"/>
    </source>
</evidence>
<dbReference type="RefSeq" id="WP_160797603.1">
    <property type="nucleotide sequence ID" value="NZ_WSSB01000012.1"/>
</dbReference>
<comment type="caution">
    <text evidence="4">The sequence shown here is derived from an EMBL/GenBank/DDBJ whole genome shotgun (WGS) entry which is preliminary data.</text>
</comment>
<dbReference type="InterPro" id="IPR020568">
    <property type="entry name" value="Ribosomal_Su5_D2-typ_SF"/>
</dbReference>
<gene>
    <name evidence="4" type="ORF">GQF02_12535</name>
</gene>
<evidence type="ECO:0000313" key="5">
    <source>
        <dbReference type="Proteomes" id="UP000467214"/>
    </source>
</evidence>
<dbReference type="SUPFAM" id="SSF54980">
    <property type="entry name" value="EF-G C-terminal domain-like"/>
    <property type="match status" value="1"/>
</dbReference>
<dbReference type="SUPFAM" id="SSF54211">
    <property type="entry name" value="Ribosomal protein S5 domain 2-like"/>
    <property type="match status" value="1"/>
</dbReference>
<evidence type="ECO:0000259" key="2">
    <source>
        <dbReference type="Pfam" id="PF01205"/>
    </source>
</evidence>
<name>A0A845BT91_9NEIS</name>
<comment type="similarity">
    <text evidence="1">Belongs to the IMPACT family.</text>
</comment>
<accession>A0A845BT91</accession>
<feature type="domain" description="UPF0029" evidence="3">
    <location>
        <begin position="133"/>
        <end position="184"/>
    </location>
</feature>
<dbReference type="AlphaFoldDB" id="A0A845BT91"/>
<evidence type="ECO:0000259" key="3">
    <source>
        <dbReference type="Pfam" id="PF09186"/>
    </source>
</evidence>
<dbReference type="GO" id="GO:0006446">
    <property type="term" value="P:regulation of translational initiation"/>
    <property type="evidence" value="ECO:0007669"/>
    <property type="project" value="TreeGrafter"/>
</dbReference>
<reference evidence="4 5" key="1">
    <citation type="submission" date="2019-12" db="EMBL/GenBank/DDBJ databases">
        <title>Neisseriaceae gen. nov. sp. Genome sequencing and assembly.</title>
        <authorList>
            <person name="Liu Z."/>
            <person name="Li A."/>
        </authorList>
    </citation>
    <scope>NUCLEOTIDE SEQUENCE [LARGE SCALE GENOMIC DNA]</scope>
    <source>
        <strain evidence="4 5">B2N2-7</strain>
    </source>
</reference>
<dbReference type="EMBL" id="WSSB01000012">
    <property type="protein sequence ID" value="MXR37801.1"/>
    <property type="molecule type" value="Genomic_DNA"/>
</dbReference>
<keyword evidence="5" id="KW-1185">Reference proteome</keyword>
<dbReference type="GO" id="GO:0017111">
    <property type="term" value="F:ribonucleoside triphosphate phosphatase activity"/>
    <property type="evidence" value="ECO:0007669"/>
    <property type="project" value="UniProtKB-ARBA"/>
</dbReference>
<dbReference type="InterPro" id="IPR023582">
    <property type="entry name" value="Impact"/>
</dbReference>
<evidence type="ECO:0000256" key="1">
    <source>
        <dbReference type="ARBA" id="ARBA00007665"/>
    </source>
</evidence>
<protein>
    <submittedName>
        <fullName evidence="4">DUF1949 domain-containing protein</fullName>
    </submittedName>
</protein>
<dbReference type="Pfam" id="PF09186">
    <property type="entry name" value="DUF1949"/>
    <property type="match status" value="1"/>
</dbReference>
<feature type="domain" description="Impact N-terminal" evidence="2">
    <location>
        <begin position="15"/>
        <end position="117"/>
    </location>
</feature>
<dbReference type="GO" id="GO:0032561">
    <property type="term" value="F:guanyl ribonucleotide binding"/>
    <property type="evidence" value="ECO:0007669"/>
    <property type="project" value="UniProtKB-ARBA"/>
</dbReference>
<dbReference type="GO" id="GO:0005737">
    <property type="term" value="C:cytoplasm"/>
    <property type="evidence" value="ECO:0007669"/>
    <property type="project" value="TreeGrafter"/>
</dbReference>
<dbReference type="InterPro" id="IPR001498">
    <property type="entry name" value="Impact_N"/>
</dbReference>